<dbReference type="EMBL" id="JAPWDO010000009">
    <property type="protein sequence ID" value="KAJ5456638.1"/>
    <property type="molecule type" value="Genomic_DNA"/>
</dbReference>
<name>A0A9W9WET0_9EURO</name>
<keyword evidence="2" id="KW-1185">Reference proteome</keyword>
<organism evidence="1 2">
    <name type="scientific">Penicillium desertorum</name>
    <dbReference type="NCBI Taxonomy" id="1303715"/>
    <lineage>
        <taxon>Eukaryota</taxon>
        <taxon>Fungi</taxon>
        <taxon>Dikarya</taxon>
        <taxon>Ascomycota</taxon>
        <taxon>Pezizomycotina</taxon>
        <taxon>Eurotiomycetes</taxon>
        <taxon>Eurotiomycetidae</taxon>
        <taxon>Eurotiales</taxon>
        <taxon>Aspergillaceae</taxon>
        <taxon>Penicillium</taxon>
    </lineage>
</organism>
<dbReference type="AlphaFoldDB" id="A0A9W9WET0"/>
<proteinExistence type="predicted"/>
<reference evidence="1" key="1">
    <citation type="submission" date="2022-12" db="EMBL/GenBank/DDBJ databases">
        <authorList>
            <person name="Petersen C."/>
        </authorList>
    </citation>
    <scope>NUCLEOTIDE SEQUENCE</scope>
    <source>
        <strain evidence="1">IBT 17660</strain>
    </source>
</reference>
<accession>A0A9W9WET0</accession>
<protein>
    <submittedName>
        <fullName evidence="1">Uncharacterized protein</fullName>
    </submittedName>
</protein>
<evidence type="ECO:0000313" key="1">
    <source>
        <dbReference type="EMBL" id="KAJ5456638.1"/>
    </source>
</evidence>
<dbReference type="Proteomes" id="UP001147760">
    <property type="component" value="Unassembled WGS sequence"/>
</dbReference>
<dbReference type="OrthoDB" id="3549294at2759"/>
<gene>
    <name evidence="1" type="ORF">N7530_011912</name>
</gene>
<evidence type="ECO:0000313" key="2">
    <source>
        <dbReference type="Proteomes" id="UP001147760"/>
    </source>
</evidence>
<sequence>MQASSTWRLVGNSDCATIEKERTADSELKIGTTVAIPYSFHGEVFNSWIRTAEEKATGPNYVGILTVGCYTSSKIDYDCENVCDLPETDIIDIGDADENVTRWWYGILAQREGWKAIVKRTPHREFLAPWTVSRTCETRFAINHKLSPTSSYTPLSAEKAFYVLAEFALLHNLGSQFPIALMTAPTLPTHEHYGSTVQLPLPRSFGGKQPTPMEAIPSIWYSLNEELPYYMTLSCSPEVVMSTLCGSFWEPEVPCNLVAPWLHPLLNEVLQQDEKSPTVSQDYETLALIGAIRRPNIGALWIGAVVGELAPKVVKKVQTVYPPLNAVSFPWTGCLQTFMDLPGSGPYTYGSPEQISRPDVWRLLHLPQTEDDELFFRQRPGTSWEPWGSSSPKDCALRVTSHLKCARHEYQYHHWNWELEGGVTIRDQGFSTSTFSTAIEHPSDLIISEVGRFPKREPDQLASEEASLYIFRWLSNNAEGKPSEAIYQDEWLRGIWEDEEEDWEAEESNDRDSKGSLDQLEERVEAWLKSIC</sequence>
<reference evidence="1" key="2">
    <citation type="journal article" date="2023" name="IMA Fungus">
        <title>Comparative genomic study of the Penicillium genus elucidates a diverse pangenome and 15 lateral gene transfer events.</title>
        <authorList>
            <person name="Petersen C."/>
            <person name="Sorensen T."/>
            <person name="Nielsen M.R."/>
            <person name="Sondergaard T.E."/>
            <person name="Sorensen J.L."/>
            <person name="Fitzpatrick D.A."/>
            <person name="Frisvad J.C."/>
            <person name="Nielsen K.L."/>
        </authorList>
    </citation>
    <scope>NUCLEOTIDE SEQUENCE</scope>
    <source>
        <strain evidence="1">IBT 17660</strain>
    </source>
</reference>
<comment type="caution">
    <text evidence="1">The sequence shown here is derived from an EMBL/GenBank/DDBJ whole genome shotgun (WGS) entry which is preliminary data.</text>
</comment>